<feature type="domain" description="CCR4-NOT transcription complex subunit 1 N-terminal" evidence="13">
    <location>
        <begin position="26"/>
        <end position="240"/>
    </location>
</feature>
<dbReference type="Pfam" id="PF16418">
    <property type="entry name" value="CNOT1_HEAT"/>
    <property type="match status" value="1"/>
</dbReference>
<feature type="compositionally biased region" description="Pro residues" evidence="7">
    <location>
        <begin position="854"/>
        <end position="881"/>
    </location>
</feature>
<evidence type="ECO:0000259" key="12">
    <source>
        <dbReference type="Pfam" id="PF16418"/>
    </source>
</evidence>
<dbReference type="Pfam" id="PF22940">
    <property type="entry name" value="CNOT1_1st"/>
    <property type="match status" value="1"/>
</dbReference>
<dbReference type="WBParaSite" id="maker-uti_cns_0006219-snap-gene-0.4-mRNA-1">
    <property type="protein sequence ID" value="maker-uti_cns_0006219-snap-gene-0.4-mRNA-1"/>
    <property type="gene ID" value="maker-uti_cns_0006219-snap-gene-0.4"/>
</dbReference>
<feature type="domain" description="CCR4-NOT transcription complex subunit 1-like NOT1 connector" evidence="14">
    <location>
        <begin position="1757"/>
        <end position="1961"/>
    </location>
</feature>
<dbReference type="GO" id="GO:0017148">
    <property type="term" value="P:negative regulation of translation"/>
    <property type="evidence" value="ECO:0007669"/>
    <property type="project" value="InterPro"/>
</dbReference>
<feature type="domain" description="CCR4-Not complex component Not1 C-terminal" evidence="8">
    <location>
        <begin position="2488"/>
        <end position="2541"/>
    </location>
</feature>
<feature type="compositionally biased region" description="Low complexity" evidence="7">
    <location>
        <begin position="1425"/>
        <end position="1438"/>
    </location>
</feature>
<keyword evidence="5" id="KW-0539">Nucleus</keyword>
<dbReference type="Pfam" id="PF04054">
    <property type="entry name" value="Not1"/>
    <property type="match status" value="3"/>
</dbReference>
<feature type="compositionally biased region" description="Low complexity" evidence="7">
    <location>
        <begin position="1446"/>
        <end position="1474"/>
    </location>
</feature>
<sequence length="2573" mass="284809">MLASSRIVKFMSHSSSEGRSCPGGTMNLVNQHGFEAERHLYRCLFSSIDFSAANSGSGGYDRHSGIKDFLQIQLLTQEINSLFAKPNFVTLICYAIDHPFSTQKTLRPNQSLLPQISRTLKLTRAHEVTLGLALLFSLRQETRDAAQTWLQAKLPDLLRSYVDADTGSHDISVGGGIGIGTAGLQEMSIEMVHLILTKLREEQLATKRFGASPELVEAFLRVLRKDFPKQRVPVVLAPLLYSEAEDLPVSKTFREPSSLQQMVVSSNSALQNASQSDWALAELLEELGYSCIATADSARLIISEFGVRELSPSVVARCISMFLRSCDGQLIDRQIGLHGPGLAADVPAASAWCVENFLTAVRELCPGLQFRSVVAELDHDGFEVKSPRAFELLRVCLMKGFQGPTSDLPIEIFYRPWRNAQGQLSFLRHCLLYPEILCLGYWRFRQSELGRLKLNASLGAAGADDEARGAQMWRNLDLIDALLCLSEKGFYTEVRELLDQPIKACPELLMLSLLQSHDSTPTGMGILKQELLQLLTCLLLSNSQNVHSVLGHAWNYPPVRPVLLAALADWTVHNGSQDSDDKLELIRVAKALELIVNYLQSSNMEGLAMALKSSNYLFALSMACFAAKRDFLNLEVWINERLGECGDGFVQAAVKFLTTRAASLVAGEEAPLEVLQKPVAQYLDKAAVQTILRCLERRAPQPGSSLLPETTADVATLLLNFNRNLHGRSQTLPPHQIMQRQHSGGDHLTASNLMPPPPPPPPPPPSAFSKLPGPPPQSVVGGSFSSGLQTAFSSQMSNMPLSPVPSASMLKPGANPLAGLLPPQQLTPKHKLPPPSMSVMPPPIGSPHPGTGHPTPPPPHLAPPPGHMGMPPPPPPGPPGSAPSHYRSPMLGLAMPPELLAQPPSAELDERVNLIMKSLFSSAITSDEVFAVLRDPNEKQLCNYFLRVLADEFVHIPTSFPPKQRSIMAELFGHVIALRFQLASHSVLTYFLRLLNFCLTRPIETESDQTFFTFGLDILNKCKPSLSDYRQVASHLLSCSNFPKFPKDLQIAIQIAANGASNTEAGAGSLVTAGRSDDQQGRSGDSAPDSAVVEEPVSPPESVQDAVFFIFNNLSKINIVTKAEELLRAVPEDYIPWLGQYLVMKRVTTEPNFHQLYIDLMDALNVPKLKEVVLQQTFRSIRALLLNMRPDLNDYNDRALLKNIGRFLGLLTLAKNRPILYEDMNLKGLLLEAYCKGQVEMHYAVPFVSRTLEACNASTVFRPPNPWTMGIIRVLKELHMDKAVKNSLKFEVEILCRNLSINFDELEPAYYLRDSERVRQIEMESCQIRSSQTAGGRPTEQSELRVAAGLQMTAPAEEFEPATFPHHSQPPMPPLSFQDAPSASSAAFNRHHHQQQVFSAVSSSTAGLPPISMQQPPPMMPPPMTHQQQHLHQQLQLAMPPPQQPPSTAAAALTPSSTTSSNAGPSQQPAASAPVPYPRFKWTDIDTSRPLSAYFSINTGLHLLQSQPPLAGQARQTLEHTVNDLLEPVAQRCVRIVLATVEGIVRKDFALDDDENRLRAAAHNMARFLTAGMALITCREALSVNMETKLKQQFLAVISSPTPHQKEMMDEAAKMIASDNLELGTAYIQKVCVEKALAQVDVSLEMDYRSRILARQEGRRYYDAQQLAYHSGEAMPAQLRKTIGQPSPFSLAVYAEYADSVPGFASPAPPAAAAAAAAVSSTASSTTAAPSSLTATSAAAAVAQPAVPPPQRNEAAQLFDTIAAEVERQSQYIANSPSIGGSADSAAQLVQRLRVLIDRAQAARQTGNDASVHELVKAAVVSLFQTFKRQSLQSLYPREVLERYKDAHTVVLRLMYQPKISGLGFNSGCMSHVVTLIWTELNEIHKWNSDAFIELLKIHIVSLHSLDSHLAKQVRNNNLRAVRFVLDLFHSLVLSDNREQSVLNECDLTGTIAVLAQWLDKSPAGQAPEDAAVVCRQMRGLLDFGLLEAHQMPATVYLYSGCSQAREFDDPPWLQEISEGLMKKWYALYSTTQRMVDQRSFNGFVKEMTMLGILKTDDLITRFFRLTTDYVMEHCFRALLKSGQELLSNRISCYQELDAYIRLIAVMVKHSGEQAGEANREAAANTKLNLLNKILGIIAGTLLQEQDIRSDRFHPMPFQRIFVLLFSELLCPAEAVGQISPALASLTDQMLAAFANALHIVRPAKAPAFSYSWLECICHRTMLSKFLCSQAAWPMYAQLLIDLLKFIAPFLATANFIKTVQALYRGALRLILVLLHDFPDFVSEYHHALCDVIPANCIQLRNLVLSAFPKAVQLLDPIQSPAAQCYALPEMQLEPKGSFASLEGQHSQPTASREPHPLQQDDGGLVKYNTQLVNALVLYIGRRAVKRINETGNSLQPYNMTHCVATETLQALVMFCCTEGRYLLLNAMANQLRYPNSHTFYFNQVLLFFFRESNNEQIKEQITRPRQTDQHVSNSIGNTHRCNTHPALIRRVLLERLIVLRPHPWGLLLTFTELLKNPTYRFWDHEFVRFSPQIEKVLESVARSCVPGFRMPPPPPLPHSLQQQQQQQDPVDN</sequence>
<feature type="compositionally biased region" description="Low complexity" evidence="7">
    <location>
        <begin position="778"/>
        <end position="789"/>
    </location>
</feature>
<feature type="region of interest" description="Disordered" evidence="7">
    <location>
        <begin position="737"/>
        <end position="889"/>
    </location>
</feature>
<evidence type="ECO:0000259" key="8">
    <source>
        <dbReference type="Pfam" id="PF04054"/>
    </source>
</evidence>
<evidence type="ECO:0000259" key="9">
    <source>
        <dbReference type="Pfam" id="PF12842"/>
    </source>
</evidence>
<dbReference type="Gene3D" id="1.25.40.790">
    <property type="match status" value="1"/>
</dbReference>
<evidence type="ECO:0000256" key="1">
    <source>
        <dbReference type="ARBA" id="ARBA00004123"/>
    </source>
</evidence>
<dbReference type="GO" id="GO:0030015">
    <property type="term" value="C:CCR4-NOT core complex"/>
    <property type="evidence" value="ECO:0007669"/>
    <property type="project" value="InterPro"/>
</dbReference>
<feature type="domain" description="CCR4-NOT transcription complex subunit 1 HEAT repeat" evidence="12">
    <location>
        <begin position="533"/>
        <end position="696"/>
    </location>
</feature>
<dbReference type="InterPro" id="IPR007196">
    <property type="entry name" value="CCR4-Not_Not1_C"/>
</dbReference>
<dbReference type="Proteomes" id="UP000095280">
    <property type="component" value="Unplaced"/>
</dbReference>
<feature type="compositionally biased region" description="Low complexity" evidence="7">
    <location>
        <begin position="2559"/>
        <end position="2573"/>
    </location>
</feature>
<dbReference type="Pfam" id="PF16415">
    <property type="entry name" value="CNOT1_CAF1_bind"/>
    <property type="match status" value="1"/>
</dbReference>
<feature type="compositionally biased region" description="Low complexity" evidence="7">
    <location>
        <begin position="810"/>
        <end position="827"/>
    </location>
</feature>
<name>A0A1I8HHJ3_9PLAT</name>
<feature type="domain" description="CCR4-Not complex component Not1 C-terminal" evidence="8">
    <location>
        <begin position="2182"/>
        <end position="2336"/>
    </location>
</feature>
<feature type="domain" description="CCR4-NOT transcription complex subunit 1 TTP binding" evidence="11">
    <location>
        <begin position="905"/>
        <end position="1058"/>
    </location>
</feature>
<dbReference type="GO" id="GO:0000288">
    <property type="term" value="P:nuclear-transcribed mRNA catabolic process, deadenylation-dependent decay"/>
    <property type="evidence" value="ECO:0007669"/>
    <property type="project" value="TreeGrafter"/>
</dbReference>
<comment type="subcellular location">
    <subcellularLocation>
        <location evidence="1">Nucleus</location>
    </subcellularLocation>
</comment>
<feature type="domain" description="CCR4-NOT transcription complex subunit 1 CAF1-binding" evidence="10">
    <location>
        <begin position="1098"/>
        <end position="1320"/>
    </location>
</feature>
<dbReference type="InterPro" id="IPR032191">
    <property type="entry name" value="CNOT1_CAF1_bind"/>
</dbReference>
<protein>
    <submittedName>
        <fullName evidence="16">CNOT1_HEAT domain-containing protein</fullName>
    </submittedName>
</protein>
<dbReference type="InterPro" id="IPR040398">
    <property type="entry name" value="Not1"/>
</dbReference>
<organism evidence="15 16">
    <name type="scientific">Macrostomum lignano</name>
    <dbReference type="NCBI Taxonomy" id="282301"/>
    <lineage>
        <taxon>Eukaryota</taxon>
        <taxon>Metazoa</taxon>
        <taxon>Spiralia</taxon>
        <taxon>Lophotrochozoa</taxon>
        <taxon>Platyhelminthes</taxon>
        <taxon>Rhabditophora</taxon>
        <taxon>Macrostomorpha</taxon>
        <taxon>Macrostomida</taxon>
        <taxon>Macrostomidae</taxon>
        <taxon>Macrostomum</taxon>
    </lineage>
</organism>
<feature type="compositionally biased region" description="Pro residues" evidence="7">
    <location>
        <begin position="1415"/>
        <end position="1424"/>
    </location>
</feature>
<evidence type="ECO:0000259" key="11">
    <source>
        <dbReference type="Pfam" id="PF16417"/>
    </source>
</evidence>
<dbReference type="InterPro" id="IPR032193">
    <property type="entry name" value="CNOT1_TTP_bind"/>
</dbReference>
<dbReference type="InterPro" id="IPR024557">
    <property type="entry name" value="CNOT1_dom_4"/>
</dbReference>
<feature type="domain" description="CCR4-NOT transcription complex subunit 1" evidence="9">
    <location>
        <begin position="1515"/>
        <end position="1652"/>
    </location>
</feature>
<dbReference type="Gene3D" id="1.25.40.180">
    <property type="match status" value="1"/>
</dbReference>
<dbReference type="Gene3D" id="1.25.40.840">
    <property type="entry name" value="CCR4-NOT transcription complex subunit 1 TTP binding domain"/>
    <property type="match status" value="1"/>
</dbReference>
<keyword evidence="2" id="KW-0678">Repressor</keyword>
<dbReference type="GO" id="GO:0005634">
    <property type="term" value="C:nucleus"/>
    <property type="evidence" value="ECO:0007669"/>
    <property type="project" value="UniProtKB-SubCell"/>
</dbReference>
<keyword evidence="3" id="KW-0805">Transcription regulation</keyword>
<feature type="region of interest" description="Disordered" evidence="7">
    <location>
        <begin position="1068"/>
        <end position="1096"/>
    </location>
</feature>
<dbReference type="InterPro" id="IPR032194">
    <property type="entry name" value="CNOT1_HEAT"/>
</dbReference>
<dbReference type="Pfam" id="PF16417">
    <property type="entry name" value="CNOT1_TTP_bind"/>
    <property type="match status" value="1"/>
</dbReference>
<evidence type="ECO:0000256" key="4">
    <source>
        <dbReference type="ARBA" id="ARBA00023163"/>
    </source>
</evidence>
<reference evidence="16" key="1">
    <citation type="submission" date="2016-11" db="UniProtKB">
        <authorList>
            <consortium name="WormBaseParasite"/>
        </authorList>
    </citation>
    <scope>IDENTIFICATION</scope>
</reference>
<feature type="compositionally biased region" description="Polar residues" evidence="7">
    <location>
        <begin position="790"/>
        <end position="800"/>
    </location>
</feature>
<keyword evidence="15" id="KW-1185">Reference proteome</keyword>
<feature type="region of interest" description="Disordered" evidence="7">
    <location>
        <begin position="2339"/>
        <end position="2360"/>
    </location>
</feature>
<dbReference type="Pfam" id="PF12842">
    <property type="entry name" value="DUF3819"/>
    <property type="match status" value="1"/>
</dbReference>
<comment type="similarity">
    <text evidence="6">Belongs to the CNOT1 family.</text>
</comment>
<dbReference type="InterPro" id="IPR055454">
    <property type="entry name" value="CNOT1-like_NOT1_connector"/>
</dbReference>
<evidence type="ECO:0000259" key="10">
    <source>
        <dbReference type="Pfam" id="PF16415"/>
    </source>
</evidence>
<feature type="region of interest" description="Disordered" evidence="7">
    <location>
        <begin position="1361"/>
        <end position="1477"/>
    </location>
</feature>
<evidence type="ECO:0000256" key="7">
    <source>
        <dbReference type="SAM" id="MobiDB-lite"/>
    </source>
</evidence>
<evidence type="ECO:0000256" key="2">
    <source>
        <dbReference type="ARBA" id="ARBA00022491"/>
    </source>
</evidence>
<evidence type="ECO:0000256" key="5">
    <source>
        <dbReference type="ARBA" id="ARBA00023242"/>
    </source>
</evidence>
<keyword evidence="4" id="KW-0804">Transcription</keyword>
<dbReference type="PANTHER" id="PTHR13162:SF8">
    <property type="entry name" value="CCR4-NOT TRANSCRIPTION COMPLEX SUBUNIT 1"/>
    <property type="match status" value="1"/>
</dbReference>
<proteinExistence type="inferred from homology"/>
<dbReference type="GO" id="GO:0060090">
    <property type="term" value="F:molecular adaptor activity"/>
    <property type="evidence" value="ECO:0007669"/>
    <property type="project" value="TreeGrafter"/>
</dbReference>
<feature type="region of interest" description="Disordered" evidence="7">
    <location>
        <begin position="2549"/>
        <end position="2573"/>
    </location>
</feature>
<accession>A0A1I8HHJ3</accession>
<dbReference type="Pfam" id="PF23590">
    <property type="entry name" value="NOT1_connector"/>
    <property type="match status" value="1"/>
</dbReference>
<dbReference type="PANTHER" id="PTHR13162">
    <property type="entry name" value="CCR4-NOT TRANSCRIPTION COMPLEX"/>
    <property type="match status" value="1"/>
</dbReference>
<dbReference type="GO" id="GO:0000932">
    <property type="term" value="C:P-body"/>
    <property type="evidence" value="ECO:0007669"/>
    <property type="project" value="TreeGrafter"/>
</dbReference>
<evidence type="ECO:0000256" key="3">
    <source>
        <dbReference type="ARBA" id="ARBA00023015"/>
    </source>
</evidence>
<feature type="domain" description="CCR4-Not complex component Not1 C-terminal" evidence="8">
    <location>
        <begin position="2366"/>
        <end position="2464"/>
    </location>
</feature>
<feature type="compositionally biased region" description="Pro residues" evidence="7">
    <location>
        <begin position="833"/>
        <end position="846"/>
    </location>
</feature>
<dbReference type="InterPro" id="IPR055104">
    <property type="entry name" value="CNOT1_1st"/>
</dbReference>
<evidence type="ECO:0000259" key="13">
    <source>
        <dbReference type="Pfam" id="PF22940"/>
    </source>
</evidence>
<dbReference type="Gene3D" id="1.25.40.800">
    <property type="match status" value="2"/>
</dbReference>
<evidence type="ECO:0000313" key="16">
    <source>
        <dbReference type="WBParaSite" id="maker-uti_cns_0006219-snap-gene-0.4-mRNA-1"/>
    </source>
</evidence>
<evidence type="ECO:0000256" key="6">
    <source>
        <dbReference type="ARBA" id="ARBA00025717"/>
    </source>
</evidence>
<evidence type="ECO:0000259" key="14">
    <source>
        <dbReference type="Pfam" id="PF23590"/>
    </source>
</evidence>
<evidence type="ECO:0000313" key="15">
    <source>
        <dbReference type="Proteomes" id="UP000095280"/>
    </source>
</evidence>
<dbReference type="InterPro" id="IPR038535">
    <property type="entry name" value="CNOT1_TTP_bind_sf"/>
</dbReference>
<feature type="compositionally biased region" description="Polar residues" evidence="7">
    <location>
        <begin position="1395"/>
        <end position="1406"/>
    </location>
</feature>
<feature type="compositionally biased region" description="Pro residues" evidence="7">
    <location>
        <begin position="754"/>
        <end position="777"/>
    </location>
</feature>